<dbReference type="PANTHER" id="PTHR12192">
    <property type="entry name" value="CATION TRANSPORT PROTEIN CHAC-RELATED"/>
    <property type="match status" value="1"/>
</dbReference>
<protein>
    <recommendedName>
        <fullName evidence="1">glutathione-specific gamma-glutamylcyclotransferase</fullName>
        <ecNumber evidence="1">4.3.2.7</ecNumber>
    </recommendedName>
</protein>
<dbReference type="GO" id="GO:0005737">
    <property type="term" value="C:cytoplasm"/>
    <property type="evidence" value="ECO:0007669"/>
    <property type="project" value="TreeGrafter"/>
</dbReference>
<evidence type="ECO:0000313" key="3">
    <source>
        <dbReference type="EMBL" id="KAJ3175657.1"/>
    </source>
</evidence>
<dbReference type="Pfam" id="PF04752">
    <property type="entry name" value="ChaC"/>
    <property type="match status" value="1"/>
</dbReference>
<dbReference type="Gene3D" id="3.10.490.10">
    <property type="entry name" value="Gamma-glutamyl cyclotransferase-like"/>
    <property type="match status" value="1"/>
</dbReference>
<dbReference type="InterPro" id="IPR036568">
    <property type="entry name" value="GGCT-like_sf"/>
</dbReference>
<dbReference type="EC" id="4.3.2.7" evidence="1"/>
<sequence length="269" mass="29780">MWVFGYGSLIWKVDFPYETRFPGFVRGYVRRFWQGSKDHRGTPTNPGRVVTLIPHAEYLRTHSAHDPHAETANGVSIAECWGVAYRIADADVEAVKAHLDHREKNGYDCVEVDVFHPAVKGADGELVPVVHGALVYCATSANDSFLGPDAGVDEIARQIALTKGPSGWNADYLLGLCHSMQVLAPNYPDPHLVALERAVRQHIELINAADPPPAVLRVFPDFDTGDAEIHRVLEVDVVEVARLEKERARLALKPSNGDSYTAKPEDKER</sequence>
<dbReference type="GO" id="GO:0061928">
    <property type="term" value="F:glutathione specific gamma-glutamylcyclotransferase activity"/>
    <property type="evidence" value="ECO:0007669"/>
    <property type="project" value="UniProtKB-EC"/>
</dbReference>
<reference evidence="3" key="1">
    <citation type="submission" date="2020-05" db="EMBL/GenBank/DDBJ databases">
        <title>Phylogenomic resolution of chytrid fungi.</title>
        <authorList>
            <person name="Stajich J.E."/>
            <person name="Amses K."/>
            <person name="Simmons R."/>
            <person name="Seto K."/>
            <person name="Myers J."/>
            <person name="Bonds A."/>
            <person name="Quandt C.A."/>
            <person name="Barry K."/>
            <person name="Liu P."/>
            <person name="Grigoriev I."/>
            <person name="Longcore J.E."/>
            <person name="James T.Y."/>
        </authorList>
    </citation>
    <scope>NUCLEOTIDE SEQUENCE</scope>
    <source>
        <strain evidence="3">JEL0379</strain>
    </source>
</reference>
<dbReference type="SUPFAM" id="SSF110857">
    <property type="entry name" value="Gamma-glutamyl cyclotransferase-like"/>
    <property type="match status" value="1"/>
</dbReference>
<dbReference type="InterPro" id="IPR013024">
    <property type="entry name" value="GGCT-like"/>
</dbReference>
<name>A0AAD5TG28_9FUNG</name>
<evidence type="ECO:0000256" key="2">
    <source>
        <dbReference type="ARBA" id="ARBA00023239"/>
    </source>
</evidence>
<dbReference type="Proteomes" id="UP001212152">
    <property type="component" value="Unassembled WGS sequence"/>
</dbReference>
<gene>
    <name evidence="3" type="primary">CHAC2</name>
    <name evidence="3" type="ORF">HDU87_005798</name>
</gene>
<organism evidence="3 4">
    <name type="scientific">Geranomyces variabilis</name>
    <dbReference type="NCBI Taxonomy" id="109894"/>
    <lineage>
        <taxon>Eukaryota</taxon>
        <taxon>Fungi</taxon>
        <taxon>Fungi incertae sedis</taxon>
        <taxon>Chytridiomycota</taxon>
        <taxon>Chytridiomycota incertae sedis</taxon>
        <taxon>Chytridiomycetes</taxon>
        <taxon>Spizellomycetales</taxon>
        <taxon>Powellomycetaceae</taxon>
        <taxon>Geranomyces</taxon>
    </lineage>
</organism>
<accession>A0AAD5TG28</accession>
<comment type="caution">
    <text evidence="3">The sequence shown here is derived from an EMBL/GenBank/DDBJ whole genome shotgun (WGS) entry which is preliminary data.</text>
</comment>
<keyword evidence="4" id="KW-1185">Reference proteome</keyword>
<dbReference type="InterPro" id="IPR006840">
    <property type="entry name" value="ChaC"/>
</dbReference>
<evidence type="ECO:0000256" key="1">
    <source>
        <dbReference type="ARBA" id="ARBA00012344"/>
    </source>
</evidence>
<dbReference type="EMBL" id="JADGJQ010000049">
    <property type="protein sequence ID" value="KAJ3175657.1"/>
    <property type="molecule type" value="Genomic_DNA"/>
</dbReference>
<proteinExistence type="predicted"/>
<dbReference type="CDD" id="cd06661">
    <property type="entry name" value="GGCT_like"/>
    <property type="match status" value="1"/>
</dbReference>
<dbReference type="PANTHER" id="PTHR12192:SF2">
    <property type="entry name" value="GLUTATHIONE-SPECIFIC GAMMA-GLUTAMYLCYCLOTRANSFERASE 2"/>
    <property type="match status" value="1"/>
</dbReference>
<evidence type="ECO:0000313" key="4">
    <source>
        <dbReference type="Proteomes" id="UP001212152"/>
    </source>
</evidence>
<keyword evidence="2" id="KW-0456">Lyase</keyword>
<dbReference type="GO" id="GO:0006751">
    <property type="term" value="P:glutathione catabolic process"/>
    <property type="evidence" value="ECO:0007669"/>
    <property type="project" value="InterPro"/>
</dbReference>
<dbReference type="AlphaFoldDB" id="A0AAD5TG28"/>